<dbReference type="PANTHER" id="PTHR10343">
    <property type="entry name" value="5'-AMP-ACTIVATED PROTEIN KINASE , BETA SUBUNIT"/>
    <property type="match status" value="1"/>
</dbReference>
<feature type="domain" description="AMP-activated protein kinase glycogen-binding" evidence="2">
    <location>
        <begin position="23"/>
        <end position="102"/>
    </location>
</feature>
<evidence type="ECO:0000259" key="2">
    <source>
        <dbReference type="Pfam" id="PF16561"/>
    </source>
</evidence>
<dbReference type="InterPro" id="IPR014756">
    <property type="entry name" value="Ig_E-set"/>
</dbReference>
<dbReference type="InterPro" id="IPR050827">
    <property type="entry name" value="CRP1_MDG1_kinase"/>
</dbReference>
<dbReference type="CDD" id="cd02859">
    <property type="entry name" value="E_set_AMPKbeta_like_N"/>
    <property type="match status" value="1"/>
</dbReference>
<accession>A0ABP9UQZ7</accession>
<dbReference type="RefSeq" id="WP_353568068.1">
    <property type="nucleotide sequence ID" value="NZ_BAABRI010000019.1"/>
</dbReference>
<evidence type="ECO:0000313" key="3">
    <source>
        <dbReference type="EMBL" id="GAA5483968.1"/>
    </source>
</evidence>
<evidence type="ECO:0000313" key="4">
    <source>
        <dbReference type="Proteomes" id="UP001476282"/>
    </source>
</evidence>
<dbReference type="InterPro" id="IPR013783">
    <property type="entry name" value="Ig-like_fold"/>
</dbReference>
<dbReference type="Pfam" id="PF16561">
    <property type="entry name" value="AMPK1_CBM"/>
    <property type="match status" value="1"/>
</dbReference>
<dbReference type="SUPFAM" id="SSF81296">
    <property type="entry name" value="E set domains"/>
    <property type="match status" value="1"/>
</dbReference>
<keyword evidence="4" id="KW-1185">Reference proteome</keyword>
<dbReference type="InterPro" id="IPR032640">
    <property type="entry name" value="AMPK1_CBM"/>
</dbReference>
<comment type="similarity">
    <text evidence="1">Belongs to the 5'-AMP-activated protein kinase beta subunit family.</text>
</comment>
<reference evidence="3 4" key="1">
    <citation type="submission" date="2024-02" db="EMBL/GenBank/DDBJ databases">
        <title>Haloferula sargassicola NBRC 104335.</title>
        <authorList>
            <person name="Ichikawa N."/>
            <person name="Katano-Makiyama Y."/>
            <person name="Hidaka K."/>
        </authorList>
    </citation>
    <scope>NUCLEOTIDE SEQUENCE [LARGE SCALE GENOMIC DNA]</scope>
    <source>
        <strain evidence="3 4">NBRC 104335</strain>
    </source>
</reference>
<dbReference type="EMBL" id="BAABRI010000019">
    <property type="protein sequence ID" value="GAA5483968.1"/>
    <property type="molecule type" value="Genomic_DNA"/>
</dbReference>
<proteinExistence type="inferred from homology"/>
<dbReference type="PANTHER" id="PTHR10343:SF84">
    <property type="entry name" value="5'-AMP-ACTIVATED PROTEIN KINASE SUBUNIT BETA-1"/>
    <property type="match status" value="1"/>
</dbReference>
<dbReference type="Gene3D" id="2.60.40.10">
    <property type="entry name" value="Immunoglobulins"/>
    <property type="match status" value="1"/>
</dbReference>
<dbReference type="Proteomes" id="UP001476282">
    <property type="component" value="Unassembled WGS sequence"/>
</dbReference>
<organism evidence="3 4">
    <name type="scientific">Haloferula sargassicola</name>
    <dbReference type="NCBI Taxonomy" id="490096"/>
    <lineage>
        <taxon>Bacteria</taxon>
        <taxon>Pseudomonadati</taxon>
        <taxon>Verrucomicrobiota</taxon>
        <taxon>Verrucomicrobiia</taxon>
        <taxon>Verrucomicrobiales</taxon>
        <taxon>Verrucomicrobiaceae</taxon>
        <taxon>Haloferula</taxon>
    </lineage>
</organism>
<evidence type="ECO:0000256" key="1">
    <source>
        <dbReference type="ARBA" id="ARBA00010926"/>
    </source>
</evidence>
<gene>
    <name evidence="3" type="ORF">Hsar01_03205</name>
</gene>
<name>A0ABP9UQZ7_9BACT</name>
<sequence length="103" mass="11393">MTKKTTTAKKALKSVEFSCVAPKAQSVFVAGTFNDWNPEATPLSFSTNGKWSTKLKLAPGRYEFKFIVDGEWCCEPGCEGEYHGCKKCCPNEMGTMNRVLEVA</sequence>
<comment type="caution">
    <text evidence="3">The sequence shown here is derived from an EMBL/GenBank/DDBJ whole genome shotgun (WGS) entry which is preliminary data.</text>
</comment>
<protein>
    <recommendedName>
        <fullName evidence="2">AMP-activated protein kinase glycogen-binding domain-containing protein</fullName>
    </recommendedName>
</protein>